<dbReference type="PANTHER" id="PTHR34386:SF1">
    <property type="entry name" value="GLUTAREDOXIN-LIKE PROTEIN NRDH"/>
    <property type="match status" value="1"/>
</dbReference>
<dbReference type="PROSITE" id="PS51354">
    <property type="entry name" value="GLUTAREDOXIN_2"/>
    <property type="match status" value="1"/>
</dbReference>
<dbReference type="GO" id="GO:0009055">
    <property type="term" value="F:electron transfer activity"/>
    <property type="evidence" value="ECO:0007669"/>
    <property type="project" value="TreeGrafter"/>
</dbReference>
<proteinExistence type="predicted"/>
<dbReference type="PROSITE" id="PS00195">
    <property type="entry name" value="GLUTAREDOXIN_1"/>
    <property type="match status" value="1"/>
</dbReference>
<dbReference type="EMBL" id="MLQS01000027">
    <property type="protein sequence ID" value="OIJ18720.1"/>
    <property type="molecule type" value="Genomic_DNA"/>
</dbReference>
<dbReference type="GO" id="GO:0045454">
    <property type="term" value="P:cell redox homeostasis"/>
    <property type="evidence" value="ECO:0007669"/>
    <property type="project" value="TreeGrafter"/>
</dbReference>
<dbReference type="InterPro" id="IPR051548">
    <property type="entry name" value="Grx-like_ET"/>
</dbReference>
<dbReference type="PANTHER" id="PTHR34386">
    <property type="entry name" value="GLUTAREDOXIN"/>
    <property type="match status" value="1"/>
</dbReference>
<dbReference type="STRING" id="472963.BKP45_15660"/>
<feature type="domain" description="Glutaredoxin" evidence="1">
    <location>
        <begin position="6"/>
        <end position="64"/>
    </location>
</feature>
<dbReference type="AlphaFoldDB" id="A0A1S2M2H6"/>
<evidence type="ECO:0000313" key="3">
    <source>
        <dbReference type="Proteomes" id="UP000180057"/>
    </source>
</evidence>
<comment type="caution">
    <text evidence="2">The sequence shown here is derived from an EMBL/GenBank/DDBJ whole genome shotgun (WGS) entry which is preliminary data.</text>
</comment>
<organism evidence="2 3">
    <name type="scientific">Anaerobacillus alkalidiazotrophicus</name>
    <dbReference type="NCBI Taxonomy" id="472963"/>
    <lineage>
        <taxon>Bacteria</taxon>
        <taxon>Bacillati</taxon>
        <taxon>Bacillota</taxon>
        <taxon>Bacilli</taxon>
        <taxon>Bacillales</taxon>
        <taxon>Bacillaceae</taxon>
        <taxon>Anaerobacillus</taxon>
    </lineage>
</organism>
<reference evidence="2 3" key="1">
    <citation type="submission" date="2016-10" db="EMBL/GenBank/DDBJ databases">
        <title>Draft genome sequences of four alkaliphilic bacteria belonging to the Anaerobacillus genus.</title>
        <authorList>
            <person name="Bassil N.M."/>
            <person name="Lloyd J.R."/>
        </authorList>
    </citation>
    <scope>NUCLEOTIDE SEQUENCE [LARGE SCALE GENOMIC DNA]</scope>
    <source>
        <strain evidence="2 3">DSM 22531</strain>
    </source>
</reference>
<protein>
    <recommendedName>
        <fullName evidence="1">Glutaredoxin domain-containing protein</fullName>
    </recommendedName>
</protein>
<gene>
    <name evidence="2" type="ORF">BKP45_15660</name>
</gene>
<dbReference type="CDD" id="cd02976">
    <property type="entry name" value="NrdH"/>
    <property type="match status" value="1"/>
</dbReference>
<accession>A0A1S2M2H6</accession>
<dbReference type="RefSeq" id="WP_071390636.1">
    <property type="nucleotide sequence ID" value="NZ_MLQS01000027.1"/>
</dbReference>
<evidence type="ECO:0000259" key="1">
    <source>
        <dbReference type="Pfam" id="PF00462"/>
    </source>
</evidence>
<dbReference type="Gene3D" id="3.40.30.10">
    <property type="entry name" value="Glutaredoxin"/>
    <property type="match status" value="1"/>
</dbReference>
<dbReference type="OrthoDB" id="9795531at2"/>
<dbReference type="Proteomes" id="UP000180057">
    <property type="component" value="Unassembled WGS sequence"/>
</dbReference>
<dbReference type="InterPro" id="IPR036249">
    <property type="entry name" value="Thioredoxin-like_sf"/>
</dbReference>
<dbReference type="InterPro" id="IPR002109">
    <property type="entry name" value="Glutaredoxin"/>
</dbReference>
<sequence length="90" mass="10320">MSSFEVIVYISSGCPYCEKVKTQLNDWGIEHELRNVSLHKEYFDELRAKKLSGTPATYVNGKLILGFQEKKFKKAFGIEEKDESTPEVSK</sequence>
<dbReference type="Pfam" id="PF00462">
    <property type="entry name" value="Glutaredoxin"/>
    <property type="match status" value="1"/>
</dbReference>
<dbReference type="InterPro" id="IPR011767">
    <property type="entry name" value="GLR_AS"/>
</dbReference>
<keyword evidence="3" id="KW-1185">Reference proteome</keyword>
<evidence type="ECO:0000313" key="2">
    <source>
        <dbReference type="EMBL" id="OIJ18720.1"/>
    </source>
</evidence>
<name>A0A1S2M2H6_9BACI</name>
<dbReference type="SUPFAM" id="SSF52833">
    <property type="entry name" value="Thioredoxin-like"/>
    <property type="match status" value="1"/>
</dbReference>